<accession>A0ABV6Z5I3</accession>
<dbReference type="EMBL" id="JBHPBY010000571">
    <property type="protein sequence ID" value="MFC1853682.1"/>
    <property type="molecule type" value="Genomic_DNA"/>
</dbReference>
<keyword evidence="2" id="KW-1185">Reference proteome</keyword>
<organism evidence="1 2">
    <name type="scientific">candidate division CSSED10-310 bacterium</name>
    <dbReference type="NCBI Taxonomy" id="2855610"/>
    <lineage>
        <taxon>Bacteria</taxon>
        <taxon>Bacteria division CSSED10-310</taxon>
    </lineage>
</organism>
<reference evidence="1 2" key="1">
    <citation type="submission" date="2024-09" db="EMBL/GenBank/DDBJ databases">
        <title>Laminarin stimulates single cell rates of sulfate reduction while oxygen inhibits transcriptomic activity in coastal marine sediment.</title>
        <authorList>
            <person name="Lindsay M."/>
            <person name="Orcutt B."/>
            <person name="Emerson D."/>
            <person name="Stepanauskas R."/>
            <person name="D'Angelo T."/>
        </authorList>
    </citation>
    <scope>NUCLEOTIDE SEQUENCE [LARGE SCALE GENOMIC DNA]</scope>
    <source>
        <strain evidence="1">SAG AM-311-K15</strain>
    </source>
</reference>
<proteinExistence type="predicted"/>
<name>A0ABV6Z5I3_UNCC1</name>
<dbReference type="Proteomes" id="UP001594351">
    <property type="component" value="Unassembled WGS sequence"/>
</dbReference>
<gene>
    <name evidence="1" type="ORF">ACFL27_26155</name>
</gene>
<protein>
    <submittedName>
        <fullName evidence="1">Uncharacterized protein</fullName>
    </submittedName>
</protein>
<sequence>LIIHGDPEVDLESFGSLVRNSARVYINPERKIVYKVKQIEIIKKPDGTEIERRPRKTLVPNVAAETPLKWSGKLMKKKNIFNRFVFSMKLQITHFNGLTYDFLYDMARELEEKDSVMMVGAGSKSNQPLVFRRGSTPYRGFLEGRTQGDKYALILHLSNMELKAPEVASE</sequence>
<evidence type="ECO:0000313" key="2">
    <source>
        <dbReference type="Proteomes" id="UP001594351"/>
    </source>
</evidence>
<feature type="non-terminal residue" evidence="1">
    <location>
        <position position="1"/>
    </location>
</feature>
<comment type="caution">
    <text evidence="1">The sequence shown here is derived from an EMBL/GenBank/DDBJ whole genome shotgun (WGS) entry which is preliminary data.</text>
</comment>
<evidence type="ECO:0000313" key="1">
    <source>
        <dbReference type="EMBL" id="MFC1853682.1"/>
    </source>
</evidence>